<dbReference type="EMBL" id="CACRXK020021702">
    <property type="protein sequence ID" value="CAB4036103.1"/>
    <property type="molecule type" value="Genomic_DNA"/>
</dbReference>
<sequence length="104" mass="11107">EDEDIDALVNQTTSPCITGVAGDPYPDPVYIAVEGSVLGQILDLLASAAQLPLAFIAVYYVFNKHYPLYSNVYPFLECHSNITKNAGGRSDGDSGSARLANTIL</sequence>
<dbReference type="Proteomes" id="UP001152795">
    <property type="component" value="Unassembled WGS sequence"/>
</dbReference>
<reference evidence="1" key="1">
    <citation type="submission" date="2020-04" db="EMBL/GenBank/DDBJ databases">
        <authorList>
            <person name="Alioto T."/>
            <person name="Alioto T."/>
            <person name="Gomez Garrido J."/>
        </authorList>
    </citation>
    <scope>NUCLEOTIDE SEQUENCE</scope>
    <source>
        <strain evidence="1">A484AB</strain>
    </source>
</reference>
<keyword evidence="2" id="KW-1185">Reference proteome</keyword>
<protein>
    <submittedName>
        <fullName evidence="1">Uncharacterized protein</fullName>
    </submittedName>
</protein>
<comment type="caution">
    <text evidence="1">The sequence shown here is derived from an EMBL/GenBank/DDBJ whole genome shotgun (WGS) entry which is preliminary data.</text>
</comment>
<evidence type="ECO:0000313" key="1">
    <source>
        <dbReference type="EMBL" id="CAB4036103.1"/>
    </source>
</evidence>
<proteinExistence type="predicted"/>
<evidence type="ECO:0000313" key="2">
    <source>
        <dbReference type="Proteomes" id="UP001152795"/>
    </source>
</evidence>
<feature type="non-terminal residue" evidence="1">
    <location>
        <position position="1"/>
    </location>
</feature>
<name>A0A6S7LBU0_PARCT</name>
<gene>
    <name evidence="1" type="ORF">PACLA_8A051195</name>
</gene>
<feature type="non-terminal residue" evidence="1">
    <location>
        <position position="104"/>
    </location>
</feature>
<organism evidence="1 2">
    <name type="scientific">Paramuricea clavata</name>
    <name type="common">Red gorgonian</name>
    <name type="synonym">Violescent sea-whip</name>
    <dbReference type="NCBI Taxonomy" id="317549"/>
    <lineage>
        <taxon>Eukaryota</taxon>
        <taxon>Metazoa</taxon>
        <taxon>Cnidaria</taxon>
        <taxon>Anthozoa</taxon>
        <taxon>Octocorallia</taxon>
        <taxon>Malacalcyonacea</taxon>
        <taxon>Plexauridae</taxon>
        <taxon>Paramuricea</taxon>
    </lineage>
</organism>
<accession>A0A6S7LBU0</accession>
<dbReference type="AlphaFoldDB" id="A0A6S7LBU0"/>